<evidence type="ECO:0000256" key="1">
    <source>
        <dbReference type="SAM" id="Phobius"/>
    </source>
</evidence>
<organism evidence="2">
    <name type="scientific">marine sediment metagenome</name>
    <dbReference type="NCBI Taxonomy" id="412755"/>
    <lineage>
        <taxon>unclassified sequences</taxon>
        <taxon>metagenomes</taxon>
        <taxon>ecological metagenomes</taxon>
    </lineage>
</organism>
<keyword evidence="1" id="KW-0472">Membrane</keyword>
<accession>A0A0F9NKU3</accession>
<reference evidence="2" key="1">
    <citation type="journal article" date="2015" name="Nature">
        <title>Complex archaea that bridge the gap between prokaryotes and eukaryotes.</title>
        <authorList>
            <person name="Spang A."/>
            <person name="Saw J.H."/>
            <person name="Jorgensen S.L."/>
            <person name="Zaremba-Niedzwiedzka K."/>
            <person name="Martijn J."/>
            <person name="Lind A.E."/>
            <person name="van Eijk R."/>
            <person name="Schleper C."/>
            <person name="Guy L."/>
            <person name="Ettema T.J."/>
        </authorList>
    </citation>
    <scope>NUCLEOTIDE SEQUENCE</scope>
</reference>
<feature type="transmembrane region" description="Helical" evidence="1">
    <location>
        <begin position="18"/>
        <end position="35"/>
    </location>
</feature>
<comment type="caution">
    <text evidence="2">The sequence shown here is derived from an EMBL/GenBank/DDBJ whole genome shotgun (WGS) entry which is preliminary data.</text>
</comment>
<gene>
    <name evidence="2" type="ORF">LCGC14_1324850</name>
</gene>
<dbReference type="EMBL" id="LAZR01007942">
    <property type="protein sequence ID" value="KKM81922.1"/>
    <property type="molecule type" value="Genomic_DNA"/>
</dbReference>
<proteinExistence type="predicted"/>
<keyword evidence="1" id="KW-1133">Transmembrane helix</keyword>
<name>A0A0F9NKU3_9ZZZZ</name>
<feature type="transmembrane region" description="Helical" evidence="1">
    <location>
        <begin position="41"/>
        <end position="58"/>
    </location>
</feature>
<sequence>MIKTKLISLNKLKFQRGYSYVSAFAIPFLVARELGEIFPQFHWFFLFVAAIIGIWTVGHIDFKYGLWGNELEYSFTKNPEWERVMKKIIGKENEKNTKRNIP</sequence>
<keyword evidence="1" id="KW-0812">Transmembrane</keyword>
<evidence type="ECO:0000313" key="2">
    <source>
        <dbReference type="EMBL" id="KKM81922.1"/>
    </source>
</evidence>
<dbReference type="AlphaFoldDB" id="A0A0F9NKU3"/>
<protein>
    <submittedName>
        <fullName evidence="2">Uncharacterized protein</fullName>
    </submittedName>
</protein>